<dbReference type="PROSITE" id="PS51755">
    <property type="entry name" value="OMPR_PHOB"/>
    <property type="match status" value="1"/>
</dbReference>
<dbReference type="InterPro" id="IPR039420">
    <property type="entry name" value="WalR-like"/>
</dbReference>
<dbReference type="PANTHER" id="PTHR48111">
    <property type="entry name" value="REGULATOR OF RPOS"/>
    <property type="match status" value="1"/>
</dbReference>
<dbReference type="InterPro" id="IPR036388">
    <property type="entry name" value="WH-like_DNA-bd_sf"/>
</dbReference>
<proteinExistence type="predicted"/>
<comment type="subcellular location">
    <subcellularLocation>
        <location evidence="1">Cytoplasm</location>
    </subcellularLocation>
</comment>
<dbReference type="InterPro" id="IPR001789">
    <property type="entry name" value="Sig_transdc_resp-reg_receiver"/>
</dbReference>
<accession>A0A1Y3PG47</accession>
<gene>
    <name evidence="12" type="ORF">BAA01_01940</name>
</gene>
<dbReference type="InterPro" id="IPR011006">
    <property type="entry name" value="CheY-like_superfamily"/>
</dbReference>
<feature type="domain" description="OmpR/PhoB-type" evidence="11">
    <location>
        <begin position="125"/>
        <end position="223"/>
    </location>
</feature>
<reference evidence="13" key="1">
    <citation type="submission" date="2016-06" db="EMBL/GenBank/DDBJ databases">
        <authorList>
            <person name="Nascimento L."/>
            <person name="Pereira R.V."/>
            <person name="Martins L.F."/>
            <person name="Quaggio R.B."/>
            <person name="Silva A.M."/>
            <person name="Setubal J.C."/>
        </authorList>
    </citation>
    <scope>NUCLEOTIDE SEQUENCE [LARGE SCALE GENOMIC DNA]</scope>
</reference>
<feature type="domain" description="Response regulatory" evidence="10">
    <location>
        <begin position="2"/>
        <end position="116"/>
    </location>
</feature>
<feature type="modified residue" description="4-aspartylphosphate" evidence="8">
    <location>
        <position position="51"/>
    </location>
</feature>
<dbReference type="PANTHER" id="PTHR48111:SF22">
    <property type="entry name" value="REGULATOR OF RPOS"/>
    <property type="match status" value="1"/>
</dbReference>
<evidence type="ECO:0000313" key="13">
    <source>
        <dbReference type="Proteomes" id="UP000196475"/>
    </source>
</evidence>
<evidence type="ECO:0000313" key="12">
    <source>
        <dbReference type="EMBL" id="OUM86114.1"/>
    </source>
</evidence>
<dbReference type="GO" id="GO:0000976">
    <property type="term" value="F:transcription cis-regulatory region binding"/>
    <property type="evidence" value="ECO:0007669"/>
    <property type="project" value="TreeGrafter"/>
</dbReference>
<dbReference type="GO" id="GO:0032993">
    <property type="term" value="C:protein-DNA complex"/>
    <property type="evidence" value="ECO:0007669"/>
    <property type="project" value="TreeGrafter"/>
</dbReference>
<dbReference type="GO" id="GO:0006355">
    <property type="term" value="P:regulation of DNA-templated transcription"/>
    <property type="evidence" value="ECO:0007669"/>
    <property type="project" value="InterPro"/>
</dbReference>
<evidence type="ECO:0000256" key="4">
    <source>
        <dbReference type="ARBA" id="ARBA00023012"/>
    </source>
</evidence>
<dbReference type="CDD" id="cd17624">
    <property type="entry name" value="REC_OmpR_PmrA-like"/>
    <property type="match status" value="1"/>
</dbReference>
<evidence type="ECO:0000256" key="2">
    <source>
        <dbReference type="ARBA" id="ARBA00022490"/>
    </source>
</evidence>
<dbReference type="Pfam" id="PF00486">
    <property type="entry name" value="Trans_reg_C"/>
    <property type="match status" value="1"/>
</dbReference>
<dbReference type="Gene3D" id="1.10.10.10">
    <property type="entry name" value="Winged helix-like DNA-binding domain superfamily/Winged helix DNA-binding domain"/>
    <property type="match status" value="1"/>
</dbReference>
<evidence type="ECO:0000256" key="3">
    <source>
        <dbReference type="ARBA" id="ARBA00022553"/>
    </source>
</evidence>
<dbReference type="NCBIfam" id="NF041734">
    <property type="entry name" value="resp_reg_RppA"/>
    <property type="match status" value="1"/>
</dbReference>
<dbReference type="AlphaFoldDB" id="A0A1Y3PG47"/>
<dbReference type="InterPro" id="IPR001867">
    <property type="entry name" value="OmpR/PhoB-type_DNA-bd"/>
</dbReference>
<sequence>MHILLAEDDPKLGRLIHYKLEKEAHNVDWAQDGLEAEAYLDGSGYDLIILDWMMPDKSGIELCRQLRAQGDHTPVLMLTARDAVQDRVQGLDAGADDYLIKPFAFEELLARIRALGRRTVRSWQDEVLTVGDLTLSLRTHEVTRNGKPISLTKREFQLLAYLMKNAGQILTREMIMDAVWGLDADVTPNTVDAYISLLRKKIDSPRKPKRIQSIRGLGYRLVGEP</sequence>
<dbReference type="SUPFAM" id="SSF52172">
    <property type="entry name" value="CheY-like"/>
    <property type="match status" value="1"/>
</dbReference>
<keyword evidence="3 8" id="KW-0597">Phosphoprotein</keyword>
<keyword evidence="7" id="KW-0804">Transcription</keyword>
<dbReference type="Pfam" id="PF00072">
    <property type="entry name" value="Response_reg"/>
    <property type="match status" value="1"/>
</dbReference>
<dbReference type="CDD" id="cd00383">
    <property type="entry name" value="trans_reg_C"/>
    <property type="match status" value="1"/>
</dbReference>
<dbReference type="InterPro" id="IPR016032">
    <property type="entry name" value="Sig_transdc_resp-reg_C-effctor"/>
</dbReference>
<dbReference type="FunFam" id="1.10.10.10:FF:000005">
    <property type="entry name" value="Two-component system response regulator"/>
    <property type="match status" value="1"/>
</dbReference>
<dbReference type="SUPFAM" id="SSF46894">
    <property type="entry name" value="C-terminal effector domain of the bipartite response regulators"/>
    <property type="match status" value="1"/>
</dbReference>
<protein>
    <submittedName>
        <fullName evidence="12">DNA-binding response regulator</fullName>
    </submittedName>
</protein>
<evidence type="ECO:0000256" key="7">
    <source>
        <dbReference type="ARBA" id="ARBA00023163"/>
    </source>
</evidence>
<name>A0A1Y3PG47_9BACI</name>
<organism evidence="12 13">
    <name type="scientific">Bacillus thermozeamaize</name>
    <dbReference type="NCBI Taxonomy" id="230954"/>
    <lineage>
        <taxon>Bacteria</taxon>
        <taxon>Bacillati</taxon>
        <taxon>Bacillota</taxon>
        <taxon>Bacilli</taxon>
        <taxon>Bacillales</taxon>
        <taxon>Bacillaceae</taxon>
        <taxon>Bacillus</taxon>
    </lineage>
</organism>
<evidence type="ECO:0000256" key="1">
    <source>
        <dbReference type="ARBA" id="ARBA00004496"/>
    </source>
</evidence>
<dbReference type="GO" id="GO:0000156">
    <property type="term" value="F:phosphorelay response regulator activity"/>
    <property type="evidence" value="ECO:0007669"/>
    <property type="project" value="TreeGrafter"/>
</dbReference>
<evidence type="ECO:0000259" key="11">
    <source>
        <dbReference type="PROSITE" id="PS51755"/>
    </source>
</evidence>
<evidence type="ECO:0000259" key="10">
    <source>
        <dbReference type="PROSITE" id="PS50110"/>
    </source>
</evidence>
<dbReference type="SMART" id="SM00448">
    <property type="entry name" value="REC"/>
    <property type="match status" value="1"/>
</dbReference>
<evidence type="ECO:0000256" key="6">
    <source>
        <dbReference type="ARBA" id="ARBA00023125"/>
    </source>
</evidence>
<comment type="caution">
    <text evidence="12">The sequence shown here is derived from an EMBL/GenBank/DDBJ whole genome shotgun (WGS) entry which is preliminary data.</text>
</comment>
<dbReference type="InterPro" id="IPR049767">
    <property type="entry name" value="RppA"/>
</dbReference>
<dbReference type="Gene3D" id="6.10.250.690">
    <property type="match status" value="1"/>
</dbReference>
<evidence type="ECO:0000256" key="9">
    <source>
        <dbReference type="PROSITE-ProRule" id="PRU01091"/>
    </source>
</evidence>
<evidence type="ECO:0000256" key="5">
    <source>
        <dbReference type="ARBA" id="ARBA00023015"/>
    </source>
</evidence>
<feature type="DNA-binding region" description="OmpR/PhoB-type" evidence="9">
    <location>
        <begin position="125"/>
        <end position="223"/>
    </location>
</feature>
<dbReference type="SMART" id="SM00862">
    <property type="entry name" value="Trans_reg_C"/>
    <property type="match status" value="1"/>
</dbReference>
<dbReference type="PROSITE" id="PS50110">
    <property type="entry name" value="RESPONSE_REGULATORY"/>
    <property type="match status" value="1"/>
</dbReference>
<keyword evidence="2" id="KW-0963">Cytoplasm</keyword>
<dbReference type="EMBL" id="LZRT01000094">
    <property type="protein sequence ID" value="OUM86114.1"/>
    <property type="molecule type" value="Genomic_DNA"/>
</dbReference>
<dbReference type="GO" id="GO:0005829">
    <property type="term" value="C:cytosol"/>
    <property type="evidence" value="ECO:0007669"/>
    <property type="project" value="TreeGrafter"/>
</dbReference>
<keyword evidence="4" id="KW-0902">Two-component regulatory system</keyword>
<dbReference type="FunFam" id="3.40.50.2300:FF:000002">
    <property type="entry name" value="DNA-binding response regulator PhoP"/>
    <property type="match status" value="1"/>
</dbReference>
<dbReference type="Proteomes" id="UP000196475">
    <property type="component" value="Unassembled WGS sequence"/>
</dbReference>
<evidence type="ECO:0000256" key="8">
    <source>
        <dbReference type="PROSITE-ProRule" id="PRU00169"/>
    </source>
</evidence>
<keyword evidence="5" id="KW-0805">Transcription regulation</keyword>
<keyword evidence="6 9" id="KW-0238">DNA-binding</keyword>
<dbReference type="Gene3D" id="3.40.50.2300">
    <property type="match status" value="1"/>
</dbReference>